<feature type="signal peptide" evidence="2">
    <location>
        <begin position="1"/>
        <end position="16"/>
    </location>
</feature>
<feature type="chain" id="PRO_5047488611" evidence="2">
    <location>
        <begin position="17"/>
        <end position="503"/>
    </location>
</feature>
<evidence type="ECO:0000259" key="3">
    <source>
        <dbReference type="PROSITE" id="PS52035"/>
    </source>
</evidence>
<dbReference type="SMART" id="SM00631">
    <property type="entry name" value="Zn_pept"/>
    <property type="match status" value="1"/>
</dbReference>
<evidence type="ECO:0000256" key="2">
    <source>
        <dbReference type="SAM" id="SignalP"/>
    </source>
</evidence>
<dbReference type="SUPFAM" id="SSF53187">
    <property type="entry name" value="Zn-dependent exopeptidases"/>
    <property type="match status" value="1"/>
</dbReference>
<comment type="caution">
    <text evidence="4">The sequence shown here is derived from an EMBL/GenBank/DDBJ whole genome shotgun (WGS) entry which is preliminary data.</text>
</comment>
<proteinExistence type="inferred from homology"/>
<gene>
    <name evidence="4" type="ORF">IPZ78_05475</name>
</gene>
<protein>
    <submittedName>
        <fullName evidence="4">Peptidase M14</fullName>
    </submittedName>
</protein>
<dbReference type="InterPro" id="IPR000834">
    <property type="entry name" value="Peptidase_M14"/>
</dbReference>
<dbReference type="Pfam" id="PF00246">
    <property type="entry name" value="Peptidase_M14"/>
    <property type="match status" value="1"/>
</dbReference>
<feature type="domain" description="Peptidase M14" evidence="3">
    <location>
        <begin position="51"/>
        <end position="310"/>
    </location>
</feature>
<dbReference type="Gene3D" id="3.40.630.10">
    <property type="entry name" value="Zn peptidases"/>
    <property type="match status" value="1"/>
</dbReference>
<dbReference type="EMBL" id="JADEYP010000007">
    <property type="protein sequence ID" value="MCA5004604.1"/>
    <property type="molecule type" value="Genomic_DNA"/>
</dbReference>
<dbReference type="Proteomes" id="UP001165302">
    <property type="component" value="Unassembled WGS sequence"/>
</dbReference>
<evidence type="ECO:0000313" key="4">
    <source>
        <dbReference type="EMBL" id="MCA5004604.1"/>
    </source>
</evidence>
<organism evidence="4 5">
    <name type="scientific">Sphingobacterium bovistauri</name>
    <dbReference type="NCBI Taxonomy" id="2781959"/>
    <lineage>
        <taxon>Bacteria</taxon>
        <taxon>Pseudomonadati</taxon>
        <taxon>Bacteroidota</taxon>
        <taxon>Sphingobacteriia</taxon>
        <taxon>Sphingobacteriales</taxon>
        <taxon>Sphingobacteriaceae</taxon>
        <taxon>Sphingobacterium</taxon>
    </lineage>
</organism>
<dbReference type="PROSITE" id="PS52035">
    <property type="entry name" value="PEPTIDASE_M14"/>
    <property type="match status" value="1"/>
</dbReference>
<comment type="similarity">
    <text evidence="1">Belongs to the peptidase M14 family.</text>
</comment>
<accession>A0ABS7Z7B9</accession>
<evidence type="ECO:0000256" key="1">
    <source>
        <dbReference type="PROSITE-ProRule" id="PRU01379"/>
    </source>
</evidence>
<sequence length="503" mass="56464">MKKLILLLSIMGSLHACDQSHDTTVGYSNAMKIDTTTFNTIYSQYKEPALQHRRFKPKDVDSLLQLHKQKAVLDIVQIGKSFEGRAIYEASYGNGSKRVMLWSQMHGDEPTATMALFDLFNFLEGSQDGHDTIRDLLKSKLNIHFIPMLNPDGAERYQRRTAQGIDMNRDARAGHTVEGALLRARARVINPQYGFNLHDQNIYYNVPGTKNPVSISLLAPAFNESREINPVRENAMKIAAGMNDILQKYIPDAVAKYDDTYTPRGFGDNFQSWDASTVLIESGGMKGDPEKQQIRKLNFIIILNSLIQIAEGSYAQFNKQQYEDIPFNASQLHDVVIRNITVGTDSNSFKTDLAIRRNEMTVGRDYFVRGKVEDIGDLKESFGYDEVDADGLKLIAGKVDSLGIKSINDLTTAQAYDLLKNGVMAVKIKEVGETKEKSLHTFPVHLFTQSRFYMPITADFGGMANFYIGDSNGNLKYAILNGYLIGLSEEIDNSSIQLKNRVH</sequence>
<reference evidence="4" key="1">
    <citation type="submission" date="2020-10" db="EMBL/GenBank/DDBJ databases">
        <authorList>
            <person name="Lu T."/>
            <person name="Wang Q."/>
            <person name="Han X."/>
        </authorList>
    </citation>
    <scope>NUCLEOTIDE SEQUENCE</scope>
    <source>
        <strain evidence="4">WQ 366</strain>
    </source>
</reference>
<dbReference type="RefSeq" id="WP_225551990.1">
    <property type="nucleotide sequence ID" value="NZ_JADEYP010000007.1"/>
</dbReference>
<evidence type="ECO:0000313" key="5">
    <source>
        <dbReference type="Proteomes" id="UP001165302"/>
    </source>
</evidence>
<comment type="caution">
    <text evidence="1">Lacks conserved residue(s) required for the propagation of feature annotation.</text>
</comment>
<keyword evidence="2" id="KW-0732">Signal</keyword>
<keyword evidence="5" id="KW-1185">Reference proteome</keyword>
<name>A0ABS7Z7B9_9SPHI</name>